<evidence type="ECO:0000313" key="1">
    <source>
        <dbReference type="EMBL" id="QEG24855.1"/>
    </source>
</evidence>
<reference evidence="1 2" key="1">
    <citation type="submission" date="2019-08" db="EMBL/GenBank/DDBJ databases">
        <title>Deep-cultivation of Planctomycetes and their phenomic and genomic characterization uncovers novel biology.</title>
        <authorList>
            <person name="Wiegand S."/>
            <person name="Jogler M."/>
            <person name="Boedeker C."/>
            <person name="Pinto D."/>
            <person name="Vollmers J."/>
            <person name="Rivas-Marin E."/>
            <person name="Kohn T."/>
            <person name="Peeters S.H."/>
            <person name="Heuer A."/>
            <person name="Rast P."/>
            <person name="Oberbeckmann S."/>
            <person name="Bunk B."/>
            <person name="Jeske O."/>
            <person name="Meyerdierks A."/>
            <person name="Storesund J.E."/>
            <person name="Kallscheuer N."/>
            <person name="Luecker S."/>
            <person name="Lage O.M."/>
            <person name="Pohl T."/>
            <person name="Merkel B.J."/>
            <person name="Hornburger P."/>
            <person name="Mueller R.-W."/>
            <person name="Bruemmer F."/>
            <person name="Labrenz M."/>
            <person name="Spormann A.M."/>
            <person name="Op den Camp H."/>
            <person name="Overmann J."/>
            <person name="Amann R."/>
            <person name="Jetten M.S.M."/>
            <person name="Mascher T."/>
            <person name="Medema M.H."/>
            <person name="Devos D.P."/>
            <person name="Kaster A.-K."/>
            <person name="Ovreas L."/>
            <person name="Rohde M."/>
            <person name="Galperin M.Y."/>
            <person name="Jogler C."/>
        </authorList>
    </citation>
    <scope>NUCLEOTIDE SEQUENCE [LARGE SCALE GENOMIC DNA]</scope>
    <source>
        <strain evidence="1 2">FC18</strain>
    </source>
</reference>
<dbReference type="EMBL" id="CP042912">
    <property type="protein sequence ID" value="QEG24855.1"/>
    <property type="molecule type" value="Genomic_DNA"/>
</dbReference>
<dbReference type="AlphaFoldDB" id="A0A5B9PHU6"/>
<dbReference type="Proteomes" id="UP000322214">
    <property type="component" value="Chromosome"/>
</dbReference>
<sequence length="39" mass="4384">MTLTYLLANKDTEMLETTVFNSEEGDAVAVFTDRKQAET</sequence>
<protein>
    <submittedName>
        <fullName evidence="1">Uncharacterized protein</fullName>
    </submittedName>
</protein>
<dbReference type="KEGG" id="mff:MFFC18_47780"/>
<keyword evidence="2" id="KW-1185">Reference proteome</keyword>
<name>A0A5B9PHU6_9BACT</name>
<accession>A0A5B9PHU6</accession>
<organism evidence="1 2">
    <name type="scientific">Mariniblastus fucicola</name>
    <dbReference type="NCBI Taxonomy" id="980251"/>
    <lineage>
        <taxon>Bacteria</taxon>
        <taxon>Pseudomonadati</taxon>
        <taxon>Planctomycetota</taxon>
        <taxon>Planctomycetia</taxon>
        <taxon>Pirellulales</taxon>
        <taxon>Pirellulaceae</taxon>
        <taxon>Mariniblastus</taxon>
    </lineage>
</organism>
<gene>
    <name evidence="1" type="ORF">MFFC18_47780</name>
</gene>
<proteinExistence type="predicted"/>
<evidence type="ECO:0000313" key="2">
    <source>
        <dbReference type="Proteomes" id="UP000322214"/>
    </source>
</evidence>
<dbReference type="STRING" id="980251.GCA_001642875_01699"/>